<reference evidence="2" key="1">
    <citation type="submission" date="2020-04" db="EMBL/GenBank/DDBJ databases">
        <authorList>
            <person name="Zhang T."/>
        </authorList>
    </citation>
    <scope>NUCLEOTIDE SEQUENCE</scope>
    <source>
        <strain evidence="2">HKST-UBA02</strain>
    </source>
</reference>
<organism evidence="2 3">
    <name type="scientific">Eiseniibacteriota bacterium</name>
    <dbReference type="NCBI Taxonomy" id="2212470"/>
    <lineage>
        <taxon>Bacteria</taxon>
        <taxon>Candidatus Eiseniibacteriota</taxon>
    </lineage>
</organism>
<gene>
    <name evidence="2" type="ORF">KDA27_22410</name>
</gene>
<proteinExistence type="predicted"/>
<name>A0A956NHF6_UNCEI</name>
<evidence type="ECO:0000313" key="3">
    <source>
        <dbReference type="Proteomes" id="UP000739538"/>
    </source>
</evidence>
<comment type="caution">
    <text evidence="2">The sequence shown here is derived from an EMBL/GenBank/DDBJ whole genome shotgun (WGS) entry which is preliminary data.</text>
</comment>
<dbReference type="Proteomes" id="UP000739538">
    <property type="component" value="Unassembled WGS sequence"/>
</dbReference>
<accession>A0A956NHF6</accession>
<dbReference type="AlphaFoldDB" id="A0A956NHF6"/>
<dbReference type="EMBL" id="JAGQHS010000186">
    <property type="protein sequence ID" value="MCA9758566.1"/>
    <property type="molecule type" value="Genomic_DNA"/>
</dbReference>
<sequence>MAHGIDYDGGHDEDHGLTEDGTLIDVPTHQHEVSMDLTEVQLTVQHAFSDRWIGIVRIPFSNRTQDTGIVAPETASQEEIDAMVRNGEIHHRDETFRGIGDPKLLFGLQQSSWLREGDYFTGFVGLSIPFGETEEDPWIAGAHGEEHTHPQLGNGTVDPLAQLRYGAPVHSRVSLIGGAQARLPVYENPKTYRGPLDLRVDAGAITDLGRSITSVVGYDLLVQGYSYWNSTRDQNSGIVSHSVRVGFGTSVGPIGLQLSGFFPFYQDLLQDEGDGFEQGPTFLLSLARSL</sequence>
<evidence type="ECO:0000313" key="2">
    <source>
        <dbReference type="EMBL" id="MCA9758566.1"/>
    </source>
</evidence>
<protein>
    <submittedName>
        <fullName evidence="2">Uncharacterized protein</fullName>
    </submittedName>
</protein>
<evidence type="ECO:0000256" key="1">
    <source>
        <dbReference type="SAM" id="MobiDB-lite"/>
    </source>
</evidence>
<reference evidence="2" key="2">
    <citation type="journal article" date="2021" name="Microbiome">
        <title>Successional dynamics and alternative stable states in a saline activated sludge microbial community over 9 years.</title>
        <authorList>
            <person name="Wang Y."/>
            <person name="Ye J."/>
            <person name="Ju F."/>
            <person name="Liu L."/>
            <person name="Boyd J.A."/>
            <person name="Deng Y."/>
            <person name="Parks D.H."/>
            <person name="Jiang X."/>
            <person name="Yin X."/>
            <person name="Woodcroft B.J."/>
            <person name="Tyson G.W."/>
            <person name="Hugenholtz P."/>
            <person name="Polz M.F."/>
            <person name="Zhang T."/>
        </authorList>
    </citation>
    <scope>NUCLEOTIDE SEQUENCE</scope>
    <source>
        <strain evidence="2">HKST-UBA02</strain>
    </source>
</reference>
<feature type="compositionally biased region" description="Basic and acidic residues" evidence="1">
    <location>
        <begin position="1"/>
        <end position="18"/>
    </location>
</feature>
<feature type="region of interest" description="Disordered" evidence="1">
    <location>
        <begin position="1"/>
        <end position="20"/>
    </location>
</feature>